<dbReference type="AlphaFoldDB" id="A0A5J6LFG7"/>
<keyword evidence="3" id="KW-1185">Reference proteome</keyword>
<dbReference type="Proteomes" id="UP000325606">
    <property type="component" value="Chromosome"/>
</dbReference>
<evidence type="ECO:0000313" key="2">
    <source>
        <dbReference type="EMBL" id="QEW07082.1"/>
    </source>
</evidence>
<feature type="transmembrane region" description="Helical" evidence="1">
    <location>
        <begin position="6"/>
        <end position="29"/>
    </location>
</feature>
<dbReference type="KEGG" id="nik:F5I99_11500"/>
<dbReference type="RefSeq" id="WP_151056144.1">
    <property type="nucleotide sequence ID" value="NZ_CP044222.1"/>
</dbReference>
<keyword evidence="1" id="KW-1133">Transmembrane helix</keyword>
<protein>
    <submittedName>
        <fullName evidence="2">Uncharacterized protein</fullName>
    </submittedName>
</protein>
<dbReference type="EMBL" id="CP044222">
    <property type="protein sequence ID" value="QEW07082.1"/>
    <property type="molecule type" value="Genomic_DNA"/>
</dbReference>
<feature type="transmembrane region" description="Helical" evidence="1">
    <location>
        <begin position="78"/>
        <end position="101"/>
    </location>
</feature>
<feature type="transmembrane region" description="Helical" evidence="1">
    <location>
        <begin position="50"/>
        <end position="72"/>
    </location>
</feature>
<name>A0A5J6LFG7_9GAMM</name>
<evidence type="ECO:0000313" key="3">
    <source>
        <dbReference type="Proteomes" id="UP000325606"/>
    </source>
</evidence>
<keyword evidence="1" id="KW-0472">Membrane</keyword>
<sequence length="137" mass="15226">MSPRVSQVLFILFNLLAIPVVIFAIYDIVLVFDGVRTESEIIPLDTGSQYLLLISVFWVLACLQFAGLRGFTGFVKRWGSIIVIAWFIICLVVAGLMPIGLRSMLEKAGYKPCQDTAYVSRISRGDSLIYVKSSCPD</sequence>
<proteinExistence type="predicted"/>
<accession>A0A5J6LFG7</accession>
<gene>
    <name evidence="2" type="ORF">F5I99_11500</name>
</gene>
<reference evidence="2 3" key="1">
    <citation type="submission" date="2019-09" db="EMBL/GenBank/DDBJ databases">
        <title>Nitrincola iocasae sp. nov., a bacterium isolated from the sediment collected at a cold seep field in South China Sea.</title>
        <authorList>
            <person name="Zhang H."/>
            <person name="Wang H."/>
            <person name="Li C."/>
        </authorList>
    </citation>
    <scope>NUCLEOTIDE SEQUENCE [LARGE SCALE GENOMIC DNA]</scope>
    <source>
        <strain evidence="2 3">KXZD1103</strain>
    </source>
</reference>
<evidence type="ECO:0000256" key="1">
    <source>
        <dbReference type="SAM" id="Phobius"/>
    </source>
</evidence>
<keyword evidence="1" id="KW-0812">Transmembrane</keyword>
<organism evidence="2 3">
    <name type="scientific">Nitrincola iocasae</name>
    <dbReference type="NCBI Taxonomy" id="2614693"/>
    <lineage>
        <taxon>Bacteria</taxon>
        <taxon>Pseudomonadati</taxon>
        <taxon>Pseudomonadota</taxon>
        <taxon>Gammaproteobacteria</taxon>
        <taxon>Oceanospirillales</taxon>
        <taxon>Oceanospirillaceae</taxon>
        <taxon>Nitrincola</taxon>
    </lineage>
</organism>